<comment type="caution">
    <text evidence="8">The sequence shown here is derived from an EMBL/GenBank/DDBJ whole genome shotgun (WGS) entry which is preliminary data.</text>
</comment>
<name>A0A168E672_9HYPO</name>
<feature type="region of interest" description="Disordered" evidence="6">
    <location>
        <begin position="111"/>
        <end position="187"/>
    </location>
</feature>
<proteinExistence type="predicted"/>
<sequence>MASSQPESDPLVMFGYSVDTSQDNPFDGAPEPAPGAPLLTETDSKFLTSFFEDITSNQYNMPSFGEGLNFSDAWLDLPPQFMGSATSFGPQDTTNGEFAFSHDQQSDMTRMLPTGSSMMPPPPPPPAPAQPQSQMPSQAFSQQHSDDVLTAAATLVQNGSRGVTTKSNVANGSPRTTSHNDQNNVRRPSVYPVGHLRHQQMEEFTEENRRSGQVAEVDHTFTRWMWGEKEKTPVSKPVPVDIQWGSDANFTGTQGYVPESRKELADSVDQSRMKYLDCLEVNQDAASTQLASPNSSSQVTTGSVNGDGPMHAKREEDANAPPRKRRKSKNVQTFAAEDEEDDDDDAANSHSGRKRKTKSERSGSGSEPSPDANGSGRRRKSVANGTKPPRENLTEEQKRENHIRSEQKRRTLIKEGFDDLGELVPGLRGGSFSKSTTLSMAAEWLEELLRGNKALTMQMLALEQR</sequence>
<dbReference type="CDD" id="cd11404">
    <property type="entry name" value="bHLHzip_Mlx_like"/>
    <property type="match status" value="1"/>
</dbReference>
<reference evidence="8 9" key="1">
    <citation type="journal article" date="2016" name="Genome Biol. Evol.">
        <title>Divergent and convergent evolution of fungal pathogenicity.</title>
        <authorList>
            <person name="Shang Y."/>
            <person name="Xiao G."/>
            <person name="Zheng P."/>
            <person name="Cen K."/>
            <person name="Zhan S."/>
            <person name="Wang C."/>
        </authorList>
    </citation>
    <scope>NUCLEOTIDE SEQUENCE [LARGE SCALE GENOMIC DNA]</scope>
    <source>
        <strain evidence="8 9">RCEF 2490</strain>
    </source>
</reference>
<dbReference type="PANTHER" id="PTHR15741">
    <property type="entry name" value="BASIC HELIX-LOOP-HELIX ZIP TRANSCRIPTION FACTOR"/>
    <property type="match status" value="1"/>
</dbReference>
<dbReference type="SMART" id="SM00353">
    <property type="entry name" value="HLH"/>
    <property type="match status" value="1"/>
</dbReference>
<evidence type="ECO:0000256" key="3">
    <source>
        <dbReference type="ARBA" id="ARBA00023125"/>
    </source>
</evidence>
<feature type="compositionally biased region" description="Polar residues" evidence="6">
    <location>
        <begin position="155"/>
        <end position="186"/>
    </location>
</feature>
<protein>
    <submittedName>
        <fullName evidence="8">BHLH family transcription factor</fullName>
    </submittedName>
</protein>
<dbReference type="AlphaFoldDB" id="A0A168E672"/>
<feature type="compositionally biased region" description="Pro residues" evidence="6">
    <location>
        <begin position="119"/>
        <end position="129"/>
    </location>
</feature>
<evidence type="ECO:0000313" key="9">
    <source>
        <dbReference type="Proteomes" id="UP000078544"/>
    </source>
</evidence>
<keyword evidence="2" id="KW-0805">Transcription regulation</keyword>
<feature type="compositionally biased region" description="Acidic residues" evidence="6">
    <location>
        <begin position="336"/>
        <end position="346"/>
    </location>
</feature>
<evidence type="ECO:0000256" key="1">
    <source>
        <dbReference type="ARBA" id="ARBA00004123"/>
    </source>
</evidence>
<dbReference type="InterPro" id="IPR011598">
    <property type="entry name" value="bHLH_dom"/>
</dbReference>
<evidence type="ECO:0000256" key="5">
    <source>
        <dbReference type="ARBA" id="ARBA00023242"/>
    </source>
</evidence>
<dbReference type="EMBL" id="AZGY01000005">
    <property type="protein sequence ID" value="KZZ98459.1"/>
    <property type="molecule type" value="Genomic_DNA"/>
</dbReference>
<dbReference type="PROSITE" id="PS50888">
    <property type="entry name" value="BHLH"/>
    <property type="match status" value="1"/>
</dbReference>
<organism evidence="8 9">
    <name type="scientific">Moelleriella libera RCEF 2490</name>
    <dbReference type="NCBI Taxonomy" id="1081109"/>
    <lineage>
        <taxon>Eukaryota</taxon>
        <taxon>Fungi</taxon>
        <taxon>Dikarya</taxon>
        <taxon>Ascomycota</taxon>
        <taxon>Pezizomycotina</taxon>
        <taxon>Sordariomycetes</taxon>
        <taxon>Hypocreomycetidae</taxon>
        <taxon>Hypocreales</taxon>
        <taxon>Clavicipitaceae</taxon>
        <taxon>Moelleriella</taxon>
    </lineage>
</organism>
<feature type="domain" description="BHLH" evidence="7">
    <location>
        <begin position="397"/>
        <end position="448"/>
    </location>
</feature>
<dbReference type="GO" id="GO:0000981">
    <property type="term" value="F:DNA-binding transcription factor activity, RNA polymerase II-specific"/>
    <property type="evidence" value="ECO:0007669"/>
    <property type="project" value="TreeGrafter"/>
</dbReference>
<dbReference type="GO" id="GO:0005634">
    <property type="term" value="C:nucleus"/>
    <property type="evidence" value="ECO:0007669"/>
    <property type="project" value="UniProtKB-SubCell"/>
</dbReference>
<dbReference type="GO" id="GO:0000978">
    <property type="term" value="F:RNA polymerase II cis-regulatory region sequence-specific DNA binding"/>
    <property type="evidence" value="ECO:0007669"/>
    <property type="project" value="TreeGrafter"/>
</dbReference>
<evidence type="ECO:0000256" key="4">
    <source>
        <dbReference type="ARBA" id="ARBA00023163"/>
    </source>
</evidence>
<dbReference type="OrthoDB" id="5778525at2759"/>
<evidence type="ECO:0000256" key="2">
    <source>
        <dbReference type="ARBA" id="ARBA00023015"/>
    </source>
</evidence>
<feature type="region of interest" description="Disordered" evidence="6">
    <location>
        <begin position="287"/>
        <end position="410"/>
    </location>
</feature>
<dbReference type="Proteomes" id="UP000078544">
    <property type="component" value="Unassembled WGS sequence"/>
</dbReference>
<feature type="compositionally biased region" description="Low complexity" evidence="6">
    <location>
        <begin position="130"/>
        <end position="143"/>
    </location>
</feature>
<dbReference type="InterPro" id="IPR036638">
    <property type="entry name" value="HLH_DNA-bd_sf"/>
</dbReference>
<dbReference type="GO" id="GO:0046983">
    <property type="term" value="F:protein dimerization activity"/>
    <property type="evidence" value="ECO:0007669"/>
    <property type="project" value="InterPro"/>
</dbReference>
<dbReference type="Gene3D" id="4.10.280.10">
    <property type="entry name" value="Helix-loop-helix DNA-binding domain"/>
    <property type="match status" value="1"/>
</dbReference>
<dbReference type="InterPro" id="IPR052207">
    <property type="entry name" value="Max-like/E-box_TFs"/>
</dbReference>
<evidence type="ECO:0000256" key="6">
    <source>
        <dbReference type="SAM" id="MobiDB-lite"/>
    </source>
</evidence>
<accession>A0A168E672</accession>
<feature type="compositionally biased region" description="Polar residues" evidence="6">
    <location>
        <begin position="287"/>
        <end position="304"/>
    </location>
</feature>
<evidence type="ECO:0000259" key="7">
    <source>
        <dbReference type="PROSITE" id="PS50888"/>
    </source>
</evidence>
<dbReference type="SUPFAM" id="SSF47459">
    <property type="entry name" value="HLH, helix-loop-helix DNA-binding domain"/>
    <property type="match status" value="1"/>
</dbReference>
<dbReference type="STRING" id="1081109.A0A168E672"/>
<feature type="region of interest" description="Disordered" evidence="6">
    <location>
        <begin position="228"/>
        <end position="255"/>
    </location>
</feature>
<keyword evidence="3" id="KW-0238">DNA-binding</keyword>
<comment type="subcellular location">
    <subcellularLocation>
        <location evidence="1">Nucleus</location>
    </subcellularLocation>
</comment>
<gene>
    <name evidence="8" type="ORF">AAL_02977</name>
</gene>
<evidence type="ECO:0000313" key="8">
    <source>
        <dbReference type="EMBL" id="KZZ98459.1"/>
    </source>
</evidence>
<keyword evidence="9" id="KW-1185">Reference proteome</keyword>
<keyword evidence="5" id="KW-0539">Nucleus</keyword>
<feature type="compositionally biased region" description="Basic and acidic residues" evidence="6">
    <location>
        <begin position="388"/>
        <end position="410"/>
    </location>
</feature>
<keyword evidence="4" id="KW-0804">Transcription</keyword>
<dbReference type="PANTHER" id="PTHR15741:SF27">
    <property type="entry name" value="TRANSCRIPTION FACTOR AP-4"/>
    <property type="match status" value="1"/>
</dbReference>
<dbReference type="Pfam" id="PF00010">
    <property type="entry name" value="HLH"/>
    <property type="match status" value="1"/>
</dbReference>
<feature type="region of interest" description="Disordered" evidence="6">
    <location>
        <begin position="1"/>
        <end position="40"/>
    </location>
</feature>